<gene>
    <name evidence="2" type="ORF">PR001_g29740</name>
    <name evidence="1" type="ORF">PR002_g30556</name>
    <name evidence="3" type="ORF">PR003_g3721</name>
</gene>
<dbReference type="EMBL" id="QXFT01000132">
    <property type="protein sequence ID" value="KAE9353764.1"/>
    <property type="molecule type" value="Genomic_DNA"/>
</dbReference>
<evidence type="ECO:0000313" key="6">
    <source>
        <dbReference type="Proteomes" id="UP000435112"/>
    </source>
</evidence>
<sequence>MRAPSTSSHTSSFAPTSVFCVTVITSHSASPASTTSAFFSCVGRPEFPTPPPLGA</sequence>
<proteinExistence type="predicted"/>
<keyword evidence="5" id="KW-1185">Reference proteome</keyword>
<protein>
    <submittedName>
        <fullName evidence="2">Uncharacterized protein</fullName>
    </submittedName>
</protein>
<dbReference type="AlphaFoldDB" id="A0A6A3GZF5"/>
<evidence type="ECO:0000313" key="4">
    <source>
        <dbReference type="Proteomes" id="UP000429607"/>
    </source>
</evidence>
<dbReference type="EMBL" id="QXFU01007044">
    <property type="protein sequence ID" value="KAE8959385.1"/>
    <property type="molecule type" value="Genomic_DNA"/>
</dbReference>
<reference evidence="4 6" key="1">
    <citation type="submission" date="2018-09" db="EMBL/GenBank/DDBJ databases">
        <title>Genomic investigation of the strawberry pathogen Phytophthora fragariae indicates pathogenicity is determined by transcriptional variation in three key races.</title>
        <authorList>
            <person name="Adams T.M."/>
            <person name="Armitage A.D."/>
            <person name="Sobczyk M.K."/>
            <person name="Bates H.J."/>
            <person name="Dunwell J.M."/>
            <person name="Nellist C.F."/>
            <person name="Harrison R.J."/>
        </authorList>
    </citation>
    <scope>NUCLEOTIDE SEQUENCE [LARGE SCALE GENOMIC DNA]</scope>
    <source>
        <strain evidence="2 4">SCRP249</strain>
        <strain evidence="1 6">SCRP324</strain>
        <strain evidence="3 5">SCRP333</strain>
    </source>
</reference>
<dbReference type="EMBL" id="QXFV01006159">
    <property type="protein sequence ID" value="KAE8962314.1"/>
    <property type="molecule type" value="Genomic_DNA"/>
</dbReference>
<dbReference type="Proteomes" id="UP000434957">
    <property type="component" value="Unassembled WGS sequence"/>
</dbReference>
<organism evidence="2 4">
    <name type="scientific">Phytophthora rubi</name>
    <dbReference type="NCBI Taxonomy" id="129364"/>
    <lineage>
        <taxon>Eukaryota</taxon>
        <taxon>Sar</taxon>
        <taxon>Stramenopiles</taxon>
        <taxon>Oomycota</taxon>
        <taxon>Peronosporomycetes</taxon>
        <taxon>Peronosporales</taxon>
        <taxon>Peronosporaceae</taxon>
        <taxon>Phytophthora</taxon>
    </lineage>
</organism>
<evidence type="ECO:0000313" key="1">
    <source>
        <dbReference type="EMBL" id="KAE8959385.1"/>
    </source>
</evidence>
<evidence type="ECO:0000313" key="5">
    <source>
        <dbReference type="Proteomes" id="UP000434957"/>
    </source>
</evidence>
<evidence type="ECO:0000313" key="2">
    <source>
        <dbReference type="EMBL" id="KAE8962314.1"/>
    </source>
</evidence>
<dbReference type="Proteomes" id="UP000435112">
    <property type="component" value="Unassembled WGS sequence"/>
</dbReference>
<accession>A0A6A3GZF5</accession>
<name>A0A6A3GZF5_9STRA</name>
<dbReference type="Proteomes" id="UP000429607">
    <property type="component" value="Unassembled WGS sequence"/>
</dbReference>
<comment type="caution">
    <text evidence="2">The sequence shown here is derived from an EMBL/GenBank/DDBJ whole genome shotgun (WGS) entry which is preliminary data.</text>
</comment>
<evidence type="ECO:0000313" key="3">
    <source>
        <dbReference type="EMBL" id="KAE9353764.1"/>
    </source>
</evidence>